<keyword evidence="2" id="KW-1185">Reference proteome</keyword>
<gene>
    <name evidence="1" type="ORF">E2F50_00265</name>
</gene>
<proteinExistence type="predicted"/>
<dbReference type="Pfam" id="PF10098">
    <property type="entry name" value="DUF2336"/>
    <property type="match status" value="1"/>
</dbReference>
<dbReference type="OrthoDB" id="9798569at2"/>
<organism evidence="1 2">
    <name type="scientific">Rhizobium deserti</name>
    <dbReference type="NCBI Taxonomy" id="2547961"/>
    <lineage>
        <taxon>Bacteria</taxon>
        <taxon>Pseudomonadati</taxon>
        <taxon>Pseudomonadota</taxon>
        <taxon>Alphaproteobacteria</taxon>
        <taxon>Hyphomicrobiales</taxon>
        <taxon>Rhizobiaceae</taxon>
        <taxon>Rhizobium/Agrobacterium group</taxon>
        <taxon>Rhizobium</taxon>
    </lineage>
</organism>
<dbReference type="InterPro" id="IPR019285">
    <property type="entry name" value="DUF2336"/>
</dbReference>
<evidence type="ECO:0000313" key="1">
    <source>
        <dbReference type="EMBL" id="TDK38632.1"/>
    </source>
</evidence>
<sequence>MIVQAFLRWTETAKASDRAKAANALGRAYLHSQMGGDQQQAAALAMTYLLDDPSPRVRLALAQALSTSPHAPRAIVTALAEDQPEIACTVIAASPVLTEADLVDLVGRGDGLTRGVIASRSNLSRGVAAAIAEIGSEGEVILLLENDGAAITRFSLRRMAERLGHCSTIRDLLLDRDDLPADARHLLVGHVTAALANSDLVRGMLGQRRIDRVTREAEEAAAISIAGVVSQAEIPILIEHFRAAGRLTPALLVQALCTEKLDFFTGAVVALSGLDQKRVRPILATGRMHAVRALFESCGLAREVSGIFVEGVFLWRQAAAGGPTGSICGLLLKKLAILQPDNTAVDEIIEIVEKLQRSETRLTARAWASEAALAA</sequence>
<dbReference type="InterPro" id="IPR016024">
    <property type="entry name" value="ARM-type_fold"/>
</dbReference>
<protein>
    <submittedName>
        <fullName evidence="1">DUF2336 domain-containing protein</fullName>
    </submittedName>
</protein>
<dbReference type="EMBL" id="SMTL01000001">
    <property type="protein sequence ID" value="TDK38632.1"/>
    <property type="molecule type" value="Genomic_DNA"/>
</dbReference>
<dbReference type="AlphaFoldDB" id="A0A4R5ULD0"/>
<dbReference type="PIRSF" id="PIRSF035865">
    <property type="entry name" value="UCP035865"/>
    <property type="match status" value="1"/>
</dbReference>
<dbReference type="Proteomes" id="UP000295238">
    <property type="component" value="Unassembled WGS sequence"/>
</dbReference>
<comment type="caution">
    <text evidence="1">The sequence shown here is derived from an EMBL/GenBank/DDBJ whole genome shotgun (WGS) entry which is preliminary data.</text>
</comment>
<evidence type="ECO:0000313" key="2">
    <source>
        <dbReference type="Proteomes" id="UP000295238"/>
    </source>
</evidence>
<dbReference type="SUPFAM" id="SSF48371">
    <property type="entry name" value="ARM repeat"/>
    <property type="match status" value="1"/>
</dbReference>
<dbReference type="RefSeq" id="WP_133314081.1">
    <property type="nucleotide sequence ID" value="NZ_SMTL01000001.1"/>
</dbReference>
<reference evidence="1 2" key="1">
    <citation type="submission" date="2019-03" db="EMBL/GenBank/DDBJ databases">
        <title>Rhizobium sp. nov., an bacterium isolated from biocrust in Mu Us Desert.</title>
        <authorList>
            <person name="Lixiong L."/>
        </authorList>
    </citation>
    <scope>NUCLEOTIDE SEQUENCE [LARGE SCALE GENOMIC DNA]</scope>
    <source>
        <strain evidence="1 2">SPY-1</strain>
    </source>
</reference>
<dbReference type="InterPro" id="IPR014598">
    <property type="entry name" value="UCP035865"/>
</dbReference>
<accession>A0A4R5ULD0</accession>
<name>A0A4R5ULD0_9HYPH</name>